<organism evidence="2 3">
    <name type="scientific">Babesia duncani</name>
    <dbReference type="NCBI Taxonomy" id="323732"/>
    <lineage>
        <taxon>Eukaryota</taxon>
        <taxon>Sar</taxon>
        <taxon>Alveolata</taxon>
        <taxon>Apicomplexa</taxon>
        <taxon>Aconoidasida</taxon>
        <taxon>Piroplasmida</taxon>
        <taxon>Babesiidae</taxon>
        <taxon>Babesia</taxon>
    </lineage>
</organism>
<keyword evidence="1" id="KW-1133">Transmembrane helix</keyword>
<comment type="caution">
    <text evidence="2">The sequence shown here is derived from an EMBL/GenBank/DDBJ whole genome shotgun (WGS) entry which is preliminary data.</text>
</comment>
<evidence type="ECO:0000313" key="3">
    <source>
        <dbReference type="Proteomes" id="UP001214638"/>
    </source>
</evidence>
<dbReference type="Proteomes" id="UP001214638">
    <property type="component" value="Unassembled WGS sequence"/>
</dbReference>
<protein>
    <submittedName>
        <fullName evidence="2">Uncharacterized protein</fullName>
    </submittedName>
</protein>
<dbReference type="RefSeq" id="XP_067802257.1">
    <property type="nucleotide sequence ID" value="XM_067948106.1"/>
</dbReference>
<dbReference type="AlphaFoldDB" id="A0AAD9UN00"/>
<gene>
    <name evidence="2" type="ORF">BdWA1_003090</name>
</gene>
<evidence type="ECO:0000313" key="2">
    <source>
        <dbReference type="EMBL" id="KAK2195414.1"/>
    </source>
</evidence>
<feature type="transmembrane region" description="Helical" evidence="1">
    <location>
        <begin position="117"/>
        <end position="137"/>
    </location>
</feature>
<keyword evidence="1" id="KW-0812">Transmembrane</keyword>
<name>A0AAD9UN00_9APIC</name>
<dbReference type="GeneID" id="94337387"/>
<evidence type="ECO:0000256" key="1">
    <source>
        <dbReference type="SAM" id="Phobius"/>
    </source>
</evidence>
<keyword evidence="3" id="KW-1185">Reference proteome</keyword>
<dbReference type="KEGG" id="bdw:94337387"/>
<sequence length="161" mass="18252">MLSLDLDTVQGSANAYESNLCWIYPGEIVITKQLVLSTFMGILSLFVVDSSLVISLLIPYIRSDLWLDIKRLEEYTHKSQFVFFLVVEVLYLVILYSALLLVALSRKNVLFCKGLEAWSLVGIVLLFLSLPQISAGWQIRITSRMLMALFVQVLTVRDTSN</sequence>
<accession>A0AAD9UN00</accession>
<keyword evidence="1" id="KW-0472">Membrane</keyword>
<feature type="transmembrane region" description="Helical" evidence="1">
    <location>
        <begin position="34"/>
        <end position="60"/>
    </location>
</feature>
<dbReference type="EMBL" id="JALLKP010000004">
    <property type="protein sequence ID" value="KAK2195414.1"/>
    <property type="molecule type" value="Genomic_DNA"/>
</dbReference>
<feature type="transmembrane region" description="Helical" evidence="1">
    <location>
        <begin position="81"/>
        <end position="105"/>
    </location>
</feature>
<proteinExistence type="predicted"/>
<reference evidence="2" key="1">
    <citation type="journal article" date="2023" name="Nat. Microbiol.">
        <title>Babesia duncani multi-omics identifies virulence factors and drug targets.</title>
        <authorList>
            <person name="Singh P."/>
            <person name="Lonardi S."/>
            <person name="Liang Q."/>
            <person name="Vydyam P."/>
            <person name="Khabirova E."/>
            <person name="Fang T."/>
            <person name="Gihaz S."/>
            <person name="Thekkiniath J."/>
            <person name="Munshi M."/>
            <person name="Abel S."/>
            <person name="Ciampossin L."/>
            <person name="Batugedara G."/>
            <person name="Gupta M."/>
            <person name="Lu X.M."/>
            <person name="Lenz T."/>
            <person name="Chakravarty S."/>
            <person name="Cornillot E."/>
            <person name="Hu Y."/>
            <person name="Ma W."/>
            <person name="Gonzalez L.M."/>
            <person name="Sanchez S."/>
            <person name="Estrada K."/>
            <person name="Sanchez-Flores A."/>
            <person name="Montero E."/>
            <person name="Harb O.S."/>
            <person name="Le Roch K.G."/>
            <person name="Mamoun C.B."/>
        </authorList>
    </citation>
    <scope>NUCLEOTIDE SEQUENCE</scope>
    <source>
        <strain evidence="2">WA1</strain>
    </source>
</reference>